<reference evidence="1 2" key="1">
    <citation type="submission" date="2009-11" db="EMBL/GenBank/DDBJ databases">
        <authorList>
            <person name="Weinstock G."/>
            <person name="Sodergren E."/>
            <person name="Clifton S."/>
            <person name="Fulton L."/>
            <person name="Fulton B."/>
            <person name="Courtney L."/>
            <person name="Fronick C."/>
            <person name="Harrison M."/>
            <person name="Strong C."/>
            <person name="Farmer C."/>
            <person name="Delahaunty K."/>
            <person name="Markovic C."/>
            <person name="Hall O."/>
            <person name="Minx P."/>
            <person name="Tomlinson C."/>
            <person name="Mitreva M."/>
            <person name="Nelson J."/>
            <person name="Hou S."/>
            <person name="Wollam A."/>
            <person name="Pepin K.H."/>
            <person name="Johnson M."/>
            <person name="Bhonagiri V."/>
            <person name="Nash W.E."/>
            <person name="Warren W."/>
            <person name="Chinwalla A."/>
            <person name="Mardis E.R."/>
            <person name="Wilson R.K."/>
        </authorList>
    </citation>
    <scope>NUCLEOTIDE SEQUENCE [LARGE SCALE GENOMIC DNA]</scope>
    <source>
        <strain evidence="1 2">F0302</strain>
    </source>
</reference>
<proteinExistence type="predicted"/>
<name>D1QUJ7_9BACT</name>
<dbReference type="EMBL" id="ACUZ02000047">
    <property type="protein sequence ID" value="EFB30999.1"/>
    <property type="molecule type" value="Genomic_DNA"/>
</dbReference>
<gene>
    <name evidence="1" type="ORF">HMPREF0971_02682</name>
</gene>
<dbReference type="AlphaFoldDB" id="D1QUJ7"/>
<sequence length="42" mass="5149">MNSILEEYNGNGIIVFLNLSYNIFYKCKEHDFYTFKYYILRA</sequence>
<comment type="caution">
    <text evidence="1">The sequence shown here is derived from an EMBL/GenBank/DDBJ whole genome shotgun (WGS) entry which is preliminary data.</text>
</comment>
<dbReference type="Proteomes" id="UP000004079">
    <property type="component" value="Unassembled WGS sequence"/>
</dbReference>
<evidence type="ECO:0000313" key="1">
    <source>
        <dbReference type="EMBL" id="EFB30999.1"/>
    </source>
</evidence>
<organism evidence="1 2">
    <name type="scientific">Segatella oris F0302</name>
    <dbReference type="NCBI Taxonomy" id="649760"/>
    <lineage>
        <taxon>Bacteria</taxon>
        <taxon>Pseudomonadati</taxon>
        <taxon>Bacteroidota</taxon>
        <taxon>Bacteroidia</taxon>
        <taxon>Bacteroidales</taxon>
        <taxon>Prevotellaceae</taxon>
        <taxon>Segatella</taxon>
    </lineage>
</organism>
<dbReference type="HOGENOM" id="CLU_3255891_0_0_10"/>
<accession>D1QUJ7</accession>
<protein>
    <submittedName>
        <fullName evidence="1">Uncharacterized protein</fullName>
    </submittedName>
</protein>
<evidence type="ECO:0000313" key="2">
    <source>
        <dbReference type="Proteomes" id="UP000004079"/>
    </source>
</evidence>